<evidence type="ECO:0000256" key="1">
    <source>
        <dbReference type="SAM" id="Phobius"/>
    </source>
</evidence>
<dbReference type="EMBL" id="DXCQ01000020">
    <property type="protein sequence ID" value="HIY96367.1"/>
    <property type="molecule type" value="Genomic_DNA"/>
</dbReference>
<feature type="transmembrane region" description="Helical" evidence="1">
    <location>
        <begin position="57"/>
        <end position="76"/>
    </location>
</feature>
<reference evidence="2" key="1">
    <citation type="journal article" date="2021" name="PeerJ">
        <title>Extensive microbial diversity within the chicken gut microbiome revealed by metagenomics and culture.</title>
        <authorList>
            <person name="Gilroy R."/>
            <person name="Ravi A."/>
            <person name="Getino M."/>
            <person name="Pursley I."/>
            <person name="Horton D.L."/>
            <person name="Alikhan N.F."/>
            <person name="Baker D."/>
            <person name="Gharbi K."/>
            <person name="Hall N."/>
            <person name="Watson M."/>
            <person name="Adriaenssens E.M."/>
            <person name="Foster-Nyarko E."/>
            <person name="Jarju S."/>
            <person name="Secka A."/>
            <person name="Antonio M."/>
            <person name="Oren A."/>
            <person name="Chaudhuri R.R."/>
            <person name="La Ragione R."/>
            <person name="Hildebrand F."/>
            <person name="Pallen M.J."/>
        </authorList>
    </citation>
    <scope>NUCLEOTIDE SEQUENCE</scope>
    <source>
        <strain evidence="2">1345</strain>
    </source>
</reference>
<reference evidence="2" key="2">
    <citation type="submission" date="2021-04" db="EMBL/GenBank/DDBJ databases">
        <authorList>
            <person name="Gilroy R."/>
        </authorList>
    </citation>
    <scope>NUCLEOTIDE SEQUENCE</scope>
    <source>
        <strain evidence="2">1345</strain>
    </source>
</reference>
<keyword evidence="1" id="KW-0812">Transmembrane</keyword>
<keyword evidence="1" id="KW-1133">Transmembrane helix</keyword>
<proteinExistence type="predicted"/>
<protein>
    <submittedName>
        <fullName evidence="2">Uncharacterized protein</fullName>
    </submittedName>
</protein>
<name>A0A9D1ZTV7_9FIRM</name>
<evidence type="ECO:0000313" key="2">
    <source>
        <dbReference type="EMBL" id="HIY96367.1"/>
    </source>
</evidence>
<gene>
    <name evidence="2" type="ORF">H9729_01620</name>
</gene>
<sequence length="142" mass="15400">MDGKKNLSVGGEALTKISKKEFLTSSDEHWTLKGNYLSGVVLNTGSEEIRLTPVLKWYEIVLSVLPFILIMVWGNSTALFQIVPVVGGAIGGLISALCCVVNLFIIKPIRQIWLKIIISIVFVGVAFLLCWLIAVAILSAAA</sequence>
<comment type="caution">
    <text evidence="2">The sequence shown here is derived from an EMBL/GenBank/DDBJ whole genome shotgun (WGS) entry which is preliminary data.</text>
</comment>
<feature type="transmembrane region" description="Helical" evidence="1">
    <location>
        <begin position="82"/>
        <end position="105"/>
    </location>
</feature>
<feature type="transmembrane region" description="Helical" evidence="1">
    <location>
        <begin position="112"/>
        <end position="141"/>
    </location>
</feature>
<accession>A0A9D1ZTV7</accession>
<dbReference type="AlphaFoldDB" id="A0A9D1ZTV7"/>
<keyword evidence="1" id="KW-0472">Membrane</keyword>
<organism evidence="2 3">
    <name type="scientific">Candidatus Borkfalkia excrementigallinarum</name>
    <dbReference type="NCBI Taxonomy" id="2838506"/>
    <lineage>
        <taxon>Bacteria</taxon>
        <taxon>Bacillati</taxon>
        <taxon>Bacillota</taxon>
        <taxon>Clostridia</taxon>
        <taxon>Christensenellales</taxon>
        <taxon>Christensenellaceae</taxon>
        <taxon>Candidatus Borkfalkia</taxon>
    </lineage>
</organism>
<dbReference type="Proteomes" id="UP000886750">
    <property type="component" value="Unassembled WGS sequence"/>
</dbReference>
<evidence type="ECO:0000313" key="3">
    <source>
        <dbReference type="Proteomes" id="UP000886750"/>
    </source>
</evidence>